<dbReference type="InterPro" id="IPR003961">
    <property type="entry name" value="FN3_dom"/>
</dbReference>
<protein>
    <recommendedName>
        <fullName evidence="1">Fibronectin type-III domain-containing protein</fullName>
    </recommendedName>
</protein>
<dbReference type="Proteomes" id="UP000597762">
    <property type="component" value="Unassembled WGS sequence"/>
</dbReference>
<dbReference type="PROSITE" id="PS50853">
    <property type="entry name" value="FN3"/>
    <property type="match status" value="1"/>
</dbReference>
<dbReference type="InterPro" id="IPR057884">
    <property type="entry name" value="FN3_RIM-BP1/2/3"/>
</dbReference>
<reference evidence="2" key="1">
    <citation type="submission" date="2021-01" db="EMBL/GenBank/DDBJ databases">
        <authorList>
            <person name="Li R."/>
            <person name="Bekaert M."/>
        </authorList>
    </citation>
    <scope>NUCLEOTIDE SEQUENCE</scope>
    <source>
        <strain evidence="2">Farmed</strain>
    </source>
</reference>
<feature type="domain" description="Fibronectin type-III" evidence="1">
    <location>
        <begin position="305"/>
        <end position="399"/>
    </location>
</feature>
<dbReference type="Pfam" id="PF25523">
    <property type="entry name" value="Ig_RIMBP2"/>
    <property type="match status" value="1"/>
</dbReference>
<evidence type="ECO:0000313" key="2">
    <source>
        <dbReference type="EMBL" id="CAE1298605.1"/>
    </source>
</evidence>
<keyword evidence="3" id="KW-1185">Reference proteome</keyword>
<organism evidence="2 3">
    <name type="scientific">Acanthosepion pharaonis</name>
    <name type="common">Pharaoh cuttlefish</name>
    <name type="synonym">Sepia pharaonis</name>
    <dbReference type="NCBI Taxonomy" id="158019"/>
    <lineage>
        <taxon>Eukaryota</taxon>
        <taxon>Metazoa</taxon>
        <taxon>Spiralia</taxon>
        <taxon>Lophotrochozoa</taxon>
        <taxon>Mollusca</taxon>
        <taxon>Cephalopoda</taxon>
        <taxon>Coleoidea</taxon>
        <taxon>Decapodiformes</taxon>
        <taxon>Sepiida</taxon>
        <taxon>Sepiina</taxon>
        <taxon>Sepiidae</taxon>
        <taxon>Acanthosepion</taxon>
    </lineage>
</organism>
<dbReference type="InterPro" id="IPR000048">
    <property type="entry name" value="IQ_motif_EF-hand-BS"/>
</dbReference>
<sequence length="430" mass="48527">MPQEFVSQAFNCDESNGQEINDKSSLNKVTDAVDENPFVIKGSVSARKQHKTAVNSVTRNVVETFSNHSSTLTSFGTKNLLLSNTIPTTDSAFGSQGSFYDPLCMHRAATQIQALWRGFQCRNLNPMTKHAYMELRCLRAQQHITKLSSELQQQRDICEQKNSLLKQFLEIVQVMWKELHLNKDAKQGNLSHNFLCKSSCKNCASEHISTTFNNQLENLQQTCYVLNTQVKHLHETLHTFMMGNFLCHPGNNTGHPELHLKNDGPTLSNLGYWSYVLEDQVNLNINDFEESSPETTADSCPYVSVPDCLTLLPLSGNSVMLSWSPSTIKRIDENISHTLLGYKIYINDHPMAFVSANKNQLIISNLNIHLTYMIYVTTISTLQESNKSQKLVANYCLKNAAKDRNILHSDACKTLSSSKLKEGIYIRPQI</sequence>
<dbReference type="InterPro" id="IPR013783">
    <property type="entry name" value="Ig-like_fold"/>
</dbReference>
<dbReference type="Gene3D" id="2.60.40.10">
    <property type="entry name" value="Immunoglobulins"/>
    <property type="match status" value="1"/>
</dbReference>
<accession>A0A812DI30</accession>
<name>A0A812DI30_ACAPH</name>
<dbReference type="CDD" id="cd00063">
    <property type="entry name" value="FN3"/>
    <property type="match status" value="1"/>
</dbReference>
<dbReference type="Pfam" id="PF00612">
    <property type="entry name" value="IQ"/>
    <property type="match status" value="1"/>
</dbReference>
<dbReference type="CDD" id="cd23767">
    <property type="entry name" value="IQCD"/>
    <property type="match status" value="1"/>
</dbReference>
<dbReference type="PROSITE" id="PS50096">
    <property type="entry name" value="IQ"/>
    <property type="match status" value="1"/>
</dbReference>
<proteinExistence type="predicted"/>
<dbReference type="AlphaFoldDB" id="A0A812DI30"/>
<dbReference type="EMBL" id="CAHIKZ030003306">
    <property type="protein sequence ID" value="CAE1298605.1"/>
    <property type="molecule type" value="Genomic_DNA"/>
</dbReference>
<evidence type="ECO:0000259" key="1">
    <source>
        <dbReference type="PROSITE" id="PS50853"/>
    </source>
</evidence>
<dbReference type="InterPro" id="IPR036116">
    <property type="entry name" value="FN3_sf"/>
</dbReference>
<evidence type="ECO:0000313" key="3">
    <source>
        <dbReference type="Proteomes" id="UP000597762"/>
    </source>
</evidence>
<comment type="caution">
    <text evidence="2">The sequence shown here is derived from an EMBL/GenBank/DDBJ whole genome shotgun (WGS) entry which is preliminary data.</text>
</comment>
<dbReference type="SUPFAM" id="SSF49265">
    <property type="entry name" value="Fibronectin type III"/>
    <property type="match status" value="1"/>
</dbReference>
<dbReference type="OrthoDB" id="6133604at2759"/>
<gene>
    <name evidence="2" type="ORF">SPHA_52670</name>
</gene>